<reference evidence="1 2" key="1">
    <citation type="submission" date="2016-05" db="EMBL/GenBank/DDBJ databases">
        <title>Draft Genome Sequence of Algibacter sp. Strain SK-16 Isolated from the Surface Water of Aburatsubo Inlet.</title>
        <authorList>
            <person name="Wong S.-K."/>
            <person name="Yoshizawa S."/>
            <person name="Nakajima Y."/>
            <person name="Ogura Y."/>
            <person name="Tetsuya H."/>
            <person name="Hamasaki K."/>
        </authorList>
    </citation>
    <scope>NUCLEOTIDE SEQUENCE [LARGE SCALE GENOMIC DNA]</scope>
    <source>
        <strain evidence="1 2">SK-16</strain>
    </source>
</reference>
<gene>
    <name evidence="1" type="ORF">A8C32_08680</name>
</gene>
<dbReference type="InterPro" id="IPR058060">
    <property type="entry name" value="HYC_CC_PP"/>
</dbReference>
<keyword evidence="2" id="KW-1185">Reference proteome</keyword>
<dbReference type="InterPro" id="IPR058512">
    <property type="entry name" value="DUF8199"/>
</dbReference>
<dbReference type="Proteomes" id="UP000095713">
    <property type="component" value="Unassembled WGS sequence"/>
</dbReference>
<evidence type="ECO:0000313" key="1">
    <source>
        <dbReference type="EMBL" id="OEJ99436.1"/>
    </source>
</evidence>
<accession>A0A1E5SK54</accession>
<comment type="caution">
    <text evidence="1">The sequence shown here is derived from an EMBL/GenBank/DDBJ whole genome shotgun (WGS) entry which is preliminary data.</text>
</comment>
<evidence type="ECO:0000313" key="2">
    <source>
        <dbReference type="Proteomes" id="UP000095713"/>
    </source>
</evidence>
<proteinExistence type="predicted"/>
<name>A0A1E5SK54_9FLAO</name>
<dbReference type="EMBL" id="MDJD01000054">
    <property type="protein sequence ID" value="OEJ99436.1"/>
    <property type="molecule type" value="Genomic_DNA"/>
</dbReference>
<sequence>MKVLLHKGFSAILALLVLFSTVSFTIEKHFCGDVLVDVSIFTEVEKCAMEAYEIALEKITKIPCCKDKIDVVKGQDELKMSSFDDLDLEQQRFIIVYTYSYTNLLEYLQKEIIPHKDYSPPNLVTNIQVLDQVFII</sequence>
<dbReference type="STRING" id="1849968.A8C32_08680"/>
<dbReference type="NCBIfam" id="NF047658">
    <property type="entry name" value="HYC_CC_PP"/>
    <property type="match status" value="1"/>
</dbReference>
<organism evidence="1 2">
    <name type="scientific">Flavivirga aquatica</name>
    <dbReference type="NCBI Taxonomy" id="1849968"/>
    <lineage>
        <taxon>Bacteria</taxon>
        <taxon>Pseudomonadati</taxon>
        <taxon>Bacteroidota</taxon>
        <taxon>Flavobacteriia</taxon>
        <taxon>Flavobacteriales</taxon>
        <taxon>Flavobacteriaceae</taxon>
        <taxon>Flavivirga</taxon>
    </lineage>
</organism>
<dbReference type="Pfam" id="PF26622">
    <property type="entry name" value="DUF8199"/>
    <property type="match status" value="1"/>
</dbReference>
<dbReference type="AlphaFoldDB" id="A0A1E5SK54"/>
<protein>
    <submittedName>
        <fullName evidence="1">Uncharacterized protein</fullName>
    </submittedName>
</protein>